<keyword evidence="3" id="KW-0808">Transferase</keyword>
<reference evidence="7 8" key="1">
    <citation type="submission" date="2023-05" db="EMBL/GenBank/DDBJ databases">
        <title>A 100% complete, gapless, phased diploid assembly of the Scenedesmus obliquus UTEX 3031 genome.</title>
        <authorList>
            <person name="Biondi T.C."/>
            <person name="Hanschen E.R."/>
            <person name="Kwon T."/>
            <person name="Eng W."/>
            <person name="Kruse C.P.S."/>
            <person name="Koehler S.I."/>
            <person name="Kunde Y."/>
            <person name="Gleasner C.D."/>
            <person name="You Mak K.T."/>
            <person name="Polle J."/>
            <person name="Hovde B.T."/>
            <person name="Starkenburg S.R."/>
        </authorList>
    </citation>
    <scope>NUCLEOTIDE SEQUENCE [LARGE SCALE GENOMIC DNA]</scope>
    <source>
        <strain evidence="7 8">DOE0152z</strain>
    </source>
</reference>
<protein>
    <recommendedName>
        <fullName evidence="2">adenylate kinase</fullName>
        <ecNumber evidence="2">2.7.4.3</ecNumber>
    </recommendedName>
</protein>
<evidence type="ECO:0000256" key="3">
    <source>
        <dbReference type="ARBA" id="ARBA00022679"/>
    </source>
</evidence>
<proteinExistence type="inferred from homology"/>
<keyword evidence="4" id="KW-0547">Nucleotide-binding</keyword>
<keyword evidence="8" id="KW-1185">Reference proteome</keyword>
<evidence type="ECO:0000256" key="1">
    <source>
        <dbReference type="ARBA" id="ARBA00007220"/>
    </source>
</evidence>
<dbReference type="PANTHER" id="PTHR23359">
    <property type="entry name" value="NUCLEOTIDE KINASE"/>
    <property type="match status" value="1"/>
</dbReference>
<evidence type="ECO:0000256" key="6">
    <source>
        <dbReference type="SAM" id="MobiDB-lite"/>
    </source>
</evidence>
<dbReference type="EMBL" id="CP126208">
    <property type="protein sequence ID" value="WIA09665.1"/>
    <property type="molecule type" value="Genomic_DNA"/>
</dbReference>
<dbReference type="Pfam" id="PF00406">
    <property type="entry name" value="ADK"/>
    <property type="match status" value="1"/>
</dbReference>
<keyword evidence="5" id="KW-0418">Kinase</keyword>
<dbReference type="InterPro" id="IPR000850">
    <property type="entry name" value="Adenylat/UMP-CMP_kin"/>
</dbReference>
<feature type="region of interest" description="Disordered" evidence="6">
    <location>
        <begin position="18"/>
        <end position="43"/>
    </location>
</feature>
<name>A0ABY8TL02_TETOB</name>
<evidence type="ECO:0000313" key="7">
    <source>
        <dbReference type="EMBL" id="WIA09665.1"/>
    </source>
</evidence>
<dbReference type="PROSITE" id="PS00113">
    <property type="entry name" value="ADENYLATE_KINASE"/>
    <property type="match status" value="1"/>
</dbReference>
<accession>A0ABY8TL02</accession>
<dbReference type="EC" id="2.7.4.3" evidence="2"/>
<feature type="compositionally biased region" description="Polar residues" evidence="6">
    <location>
        <begin position="29"/>
        <end position="42"/>
    </location>
</feature>
<organism evidence="7 8">
    <name type="scientific">Tetradesmus obliquus</name>
    <name type="common">Green alga</name>
    <name type="synonym">Acutodesmus obliquus</name>
    <dbReference type="NCBI Taxonomy" id="3088"/>
    <lineage>
        <taxon>Eukaryota</taxon>
        <taxon>Viridiplantae</taxon>
        <taxon>Chlorophyta</taxon>
        <taxon>core chlorophytes</taxon>
        <taxon>Chlorophyceae</taxon>
        <taxon>CS clade</taxon>
        <taxon>Sphaeropleales</taxon>
        <taxon>Scenedesmaceae</taxon>
        <taxon>Tetradesmus</taxon>
    </lineage>
</organism>
<dbReference type="Gene3D" id="3.40.50.300">
    <property type="entry name" value="P-loop containing nucleotide triphosphate hydrolases"/>
    <property type="match status" value="1"/>
</dbReference>
<dbReference type="Proteomes" id="UP001244341">
    <property type="component" value="Chromosome 1b"/>
</dbReference>
<evidence type="ECO:0000313" key="8">
    <source>
        <dbReference type="Proteomes" id="UP001244341"/>
    </source>
</evidence>
<evidence type="ECO:0000256" key="4">
    <source>
        <dbReference type="ARBA" id="ARBA00022741"/>
    </source>
</evidence>
<gene>
    <name evidence="7" type="ORF">OEZ85_009051</name>
</gene>
<dbReference type="PRINTS" id="PR00094">
    <property type="entry name" value="ADENYLTKNASE"/>
</dbReference>
<evidence type="ECO:0000256" key="2">
    <source>
        <dbReference type="ARBA" id="ARBA00012955"/>
    </source>
</evidence>
<comment type="similarity">
    <text evidence="1">Belongs to the adenylate kinase family.</text>
</comment>
<sequence>MSIRGVLDDLLQKQAAASGQQLPRMVGQQDMSQPATGSTTLGQQQLQQEQQQAAAVAQAQQQCAPFPAHQPDSAQVRMESQLIFDSCWRRFKEKHSMDFAAPREIIWLNGAPGSGKGVSTPLILKARGMTRSVCVSSLLSSAREARGYIDAGEMMPDHVVGDLLLEALLLPASMGHSATELNLVVDGFPRTAVQVDFVKLLMDKLRYLHTKYMDTPLAARFPRPTFKVVMLYVDEDTSINRQLQRAVAAQAHNKRVVDAGLGEQQLHEERSTDVLPEKARKRYQIFRQHYSAILRLKQFFPFHLIDACGSPADTQEQIRQELRYQSSLDLSEEAYSAIRHLPLAKDLQQTARQQLVSRLEGYCTHQRPLFGHVLSLLGQQVVPLLQQGALSGAAEWVSNEELFTKHPGCVDMMLDVLCDRGFQAHYVREVMPVPVRFDAASGHIQTKLQAMHRFKFSFDASGVRGANALKALEIAARITEAARNGTAGGAASAYADAMAGSSSGMRSQAAASPITESFIPEHLDLEAKMRAQDNSLRLKRVAFAQQLQQQQQQQHACEGKCGSSCGSAAASDVDEEVYTIHRCLRPDVNCGHAQELEVVSASG</sequence>
<evidence type="ECO:0000256" key="5">
    <source>
        <dbReference type="ARBA" id="ARBA00022777"/>
    </source>
</evidence>
<dbReference type="SUPFAM" id="SSF52540">
    <property type="entry name" value="P-loop containing nucleoside triphosphate hydrolases"/>
    <property type="match status" value="1"/>
</dbReference>
<dbReference type="InterPro" id="IPR033690">
    <property type="entry name" value="Adenylat_kinase_CS"/>
</dbReference>
<dbReference type="InterPro" id="IPR027417">
    <property type="entry name" value="P-loop_NTPase"/>
</dbReference>